<sequence length="113" mass="12652">MQFPSNLIPGKILSPRLSRATSEQSCNSCDKGSIMPSTCKHVSVGTQMFLLACMFCLIHGACAAFSFPFQDQSIQRAQLATFFNYKIVWISPTFTTKKRRLKKPAIKCVANKR</sequence>
<reference evidence="2" key="1">
    <citation type="submission" date="2017-07" db="EMBL/GenBank/DDBJ databases">
        <authorList>
            <person name="Mikheyev A."/>
            <person name="Grau M."/>
        </authorList>
    </citation>
    <scope>NUCLEOTIDE SEQUENCE</scope>
    <source>
        <tissue evidence="2">Venom_gland</tissue>
    </source>
</reference>
<organism evidence="2">
    <name type="scientific">Micrurus spixii</name>
    <name type="common">Amazon coral snake</name>
    <dbReference type="NCBI Taxonomy" id="129469"/>
    <lineage>
        <taxon>Eukaryota</taxon>
        <taxon>Metazoa</taxon>
        <taxon>Chordata</taxon>
        <taxon>Craniata</taxon>
        <taxon>Vertebrata</taxon>
        <taxon>Euteleostomi</taxon>
        <taxon>Lepidosauria</taxon>
        <taxon>Squamata</taxon>
        <taxon>Bifurcata</taxon>
        <taxon>Unidentata</taxon>
        <taxon>Episquamata</taxon>
        <taxon>Toxicofera</taxon>
        <taxon>Serpentes</taxon>
        <taxon>Colubroidea</taxon>
        <taxon>Elapidae</taxon>
        <taxon>Elapinae</taxon>
        <taxon>Micrurus</taxon>
    </lineage>
</organism>
<proteinExistence type="predicted"/>
<dbReference type="AlphaFoldDB" id="A0A2D4M045"/>
<reference evidence="2" key="2">
    <citation type="submission" date="2017-11" db="EMBL/GenBank/DDBJ databases">
        <title>Coralsnake Venomics: Analyses of Venom Gland Transcriptomes and Proteomes of Six Brazilian Taxa.</title>
        <authorList>
            <person name="Aird S.D."/>
            <person name="Jorge da Silva N."/>
            <person name="Qiu L."/>
            <person name="Villar-Briones A."/>
            <person name="Aparecida-Saddi V."/>
            <person name="Campos-Telles M.P."/>
            <person name="Grau M."/>
            <person name="Mikheyev A.S."/>
        </authorList>
    </citation>
    <scope>NUCLEOTIDE SEQUENCE</scope>
    <source>
        <tissue evidence="2">Venom_gland</tissue>
    </source>
</reference>
<evidence type="ECO:0000256" key="1">
    <source>
        <dbReference type="SAM" id="Phobius"/>
    </source>
</evidence>
<keyword evidence="1" id="KW-1133">Transmembrane helix</keyword>
<evidence type="ECO:0000313" key="2">
    <source>
        <dbReference type="EMBL" id="LAB26724.1"/>
    </source>
</evidence>
<keyword evidence="1" id="KW-0812">Transmembrane</keyword>
<accession>A0A2D4M045</accession>
<name>A0A2D4M045_9SAUR</name>
<protein>
    <submittedName>
        <fullName evidence="2">Uncharacterized protein</fullName>
    </submittedName>
</protein>
<keyword evidence="1" id="KW-0472">Membrane</keyword>
<feature type="transmembrane region" description="Helical" evidence="1">
    <location>
        <begin position="48"/>
        <end position="69"/>
    </location>
</feature>
<dbReference type="EMBL" id="IACM01058090">
    <property type="protein sequence ID" value="LAB26724.1"/>
    <property type="molecule type" value="Transcribed_RNA"/>
</dbReference>